<accession>A0A381VZK6</accession>
<dbReference type="AlphaFoldDB" id="A0A381VZK6"/>
<reference evidence="1" key="1">
    <citation type="submission" date="2018-05" db="EMBL/GenBank/DDBJ databases">
        <authorList>
            <person name="Lanie J.A."/>
            <person name="Ng W.-L."/>
            <person name="Kazmierczak K.M."/>
            <person name="Andrzejewski T.M."/>
            <person name="Davidsen T.M."/>
            <person name="Wayne K.J."/>
            <person name="Tettelin H."/>
            <person name="Glass J.I."/>
            <person name="Rusch D."/>
            <person name="Podicherti R."/>
            <person name="Tsui H.-C.T."/>
            <person name="Winkler M.E."/>
        </authorList>
    </citation>
    <scope>NUCLEOTIDE SEQUENCE</scope>
</reference>
<proteinExistence type="predicted"/>
<dbReference type="CDD" id="cd04301">
    <property type="entry name" value="NAT_SF"/>
    <property type="match status" value="1"/>
</dbReference>
<protein>
    <submittedName>
        <fullName evidence="1">Uncharacterized protein</fullName>
    </submittedName>
</protein>
<feature type="non-terminal residue" evidence="1">
    <location>
        <position position="1"/>
    </location>
</feature>
<gene>
    <name evidence="1" type="ORF">METZ01_LOCUS97937</name>
</gene>
<dbReference type="EMBL" id="UINC01010105">
    <property type="protein sequence ID" value="SVA45083.1"/>
    <property type="molecule type" value="Genomic_DNA"/>
</dbReference>
<sequence length="147" mass="16811">VIYNGDDVIGFGGIFSNPEWPKNLVRIVDRMWHHPSYRDKGLGQGSKYIGLSSELLIPFQTEFCKIRRWTPFFTVEGVRRRAGLKMIVDNHIPKECGYKLLPDMYYTCTGKDGVFYEGQCWQGVVAQGDIDLPKMSVEDCKKIIKGT</sequence>
<organism evidence="1">
    <name type="scientific">marine metagenome</name>
    <dbReference type="NCBI Taxonomy" id="408172"/>
    <lineage>
        <taxon>unclassified sequences</taxon>
        <taxon>metagenomes</taxon>
        <taxon>ecological metagenomes</taxon>
    </lineage>
</organism>
<name>A0A381VZK6_9ZZZZ</name>
<evidence type="ECO:0000313" key="1">
    <source>
        <dbReference type="EMBL" id="SVA45083.1"/>
    </source>
</evidence>